<dbReference type="CDD" id="cd00051">
    <property type="entry name" value="EFh"/>
    <property type="match status" value="1"/>
</dbReference>
<keyword evidence="6" id="KW-1185">Reference proteome</keyword>
<dbReference type="SUPFAM" id="SSF47473">
    <property type="entry name" value="EF-hand"/>
    <property type="match status" value="1"/>
</dbReference>
<feature type="domain" description="EF-hand" evidence="4">
    <location>
        <begin position="122"/>
        <end position="157"/>
    </location>
</feature>
<dbReference type="PROSITE" id="PS00018">
    <property type="entry name" value="EF_HAND_1"/>
    <property type="match status" value="1"/>
</dbReference>
<dbReference type="AlphaFoldDB" id="A0A443NIN7"/>
<evidence type="ECO:0000256" key="1">
    <source>
        <dbReference type="ARBA" id="ARBA00022723"/>
    </source>
</evidence>
<dbReference type="SMART" id="SM00054">
    <property type="entry name" value="EFh"/>
    <property type="match status" value="2"/>
</dbReference>
<dbReference type="Proteomes" id="UP000283530">
    <property type="component" value="Unassembled WGS sequence"/>
</dbReference>
<evidence type="ECO:0000313" key="6">
    <source>
        <dbReference type="Proteomes" id="UP000283530"/>
    </source>
</evidence>
<dbReference type="InterPro" id="IPR011992">
    <property type="entry name" value="EF-hand-dom_pair"/>
</dbReference>
<name>A0A443NIN7_9MAGN</name>
<accession>A0A443NIN7</accession>
<dbReference type="PROSITE" id="PS50222">
    <property type="entry name" value="EF_HAND_2"/>
    <property type="match status" value="2"/>
</dbReference>
<dbReference type="EMBL" id="QPKB01000003">
    <property type="protein sequence ID" value="RWR78376.1"/>
    <property type="molecule type" value="Genomic_DNA"/>
</dbReference>
<dbReference type="InterPro" id="IPR018247">
    <property type="entry name" value="EF_Hand_1_Ca_BS"/>
</dbReference>
<evidence type="ECO:0000256" key="2">
    <source>
        <dbReference type="ARBA" id="ARBA00022737"/>
    </source>
</evidence>
<dbReference type="Gene3D" id="1.10.238.10">
    <property type="entry name" value="EF-hand"/>
    <property type="match status" value="1"/>
</dbReference>
<sequence length="194" mass="22189">MENTSRNTSSSTPSFVDFIGVVFHEILIRVNRSLFLYSKIQTILAKPNPKEKTTKNVPSQQLCLNDNTNDNDDHVVMLSKKDIETLMEKMGLSCSRDDENQSTVVGCLDESEFSDLFEEMEPSLEEVKEAFDVFDANGDGFIDARELQRVLRDLGFKEASKLEACEKMIVAFDKRGKGRIDFNEFFKLMEKSFE</sequence>
<proteinExistence type="predicted"/>
<comment type="caution">
    <text evidence="5">The sequence shown here is derived from an EMBL/GenBank/DDBJ whole genome shotgun (WGS) entry which is preliminary data.</text>
</comment>
<keyword evidence="3" id="KW-0106">Calcium</keyword>
<organism evidence="5 6">
    <name type="scientific">Cinnamomum micranthum f. kanehirae</name>
    <dbReference type="NCBI Taxonomy" id="337451"/>
    <lineage>
        <taxon>Eukaryota</taxon>
        <taxon>Viridiplantae</taxon>
        <taxon>Streptophyta</taxon>
        <taxon>Embryophyta</taxon>
        <taxon>Tracheophyta</taxon>
        <taxon>Spermatophyta</taxon>
        <taxon>Magnoliopsida</taxon>
        <taxon>Magnoliidae</taxon>
        <taxon>Laurales</taxon>
        <taxon>Lauraceae</taxon>
        <taxon>Cinnamomum</taxon>
    </lineage>
</organism>
<gene>
    <name evidence="5" type="ORF">CKAN_00690200</name>
</gene>
<evidence type="ECO:0000259" key="4">
    <source>
        <dbReference type="PROSITE" id="PS50222"/>
    </source>
</evidence>
<keyword evidence="1" id="KW-0479">Metal-binding</keyword>
<dbReference type="OrthoDB" id="26525at2759"/>
<dbReference type="InterPro" id="IPR039647">
    <property type="entry name" value="EF_hand_pair_protein_CML-like"/>
</dbReference>
<dbReference type="InterPro" id="IPR002048">
    <property type="entry name" value="EF_hand_dom"/>
</dbReference>
<dbReference type="GO" id="GO:0043226">
    <property type="term" value="C:organelle"/>
    <property type="evidence" value="ECO:0007669"/>
    <property type="project" value="UniProtKB-ARBA"/>
</dbReference>
<protein>
    <submittedName>
        <fullName evidence="5">EF_hand_5 domain-containing protein</fullName>
    </submittedName>
</protein>
<evidence type="ECO:0000256" key="3">
    <source>
        <dbReference type="ARBA" id="ARBA00022837"/>
    </source>
</evidence>
<dbReference type="GO" id="GO:0005509">
    <property type="term" value="F:calcium ion binding"/>
    <property type="evidence" value="ECO:0007669"/>
    <property type="project" value="InterPro"/>
</dbReference>
<reference evidence="5 6" key="1">
    <citation type="journal article" date="2019" name="Nat. Plants">
        <title>Stout camphor tree genome fills gaps in understanding of flowering plant genome evolution.</title>
        <authorList>
            <person name="Chaw S.M."/>
            <person name="Liu Y.C."/>
            <person name="Wu Y.W."/>
            <person name="Wang H.Y."/>
            <person name="Lin C.I."/>
            <person name="Wu C.S."/>
            <person name="Ke H.M."/>
            <person name="Chang L.Y."/>
            <person name="Hsu C.Y."/>
            <person name="Yang H.T."/>
            <person name="Sudianto E."/>
            <person name="Hsu M.H."/>
            <person name="Wu K.P."/>
            <person name="Wang L.N."/>
            <person name="Leebens-Mack J.H."/>
            <person name="Tsai I.J."/>
        </authorList>
    </citation>
    <scope>NUCLEOTIDE SEQUENCE [LARGE SCALE GENOMIC DNA]</scope>
    <source>
        <strain evidence="6">cv. Chaw 1501</strain>
        <tissue evidence="5">Young leaves</tissue>
    </source>
</reference>
<dbReference type="FunFam" id="1.10.238.10:FF:000178">
    <property type="entry name" value="Calmodulin-2 A"/>
    <property type="match status" value="1"/>
</dbReference>
<dbReference type="STRING" id="337451.A0A443NIN7"/>
<dbReference type="Pfam" id="PF13499">
    <property type="entry name" value="EF-hand_7"/>
    <property type="match status" value="1"/>
</dbReference>
<dbReference type="PANTHER" id="PTHR10891">
    <property type="entry name" value="EF-HAND CALCIUM-BINDING DOMAIN CONTAINING PROTEIN"/>
    <property type="match status" value="1"/>
</dbReference>
<keyword evidence="2" id="KW-0677">Repeat</keyword>
<feature type="domain" description="EF-hand" evidence="4">
    <location>
        <begin position="160"/>
        <end position="194"/>
    </location>
</feature>
<evidence type="ECO:0000313" key="5">
    <source>
        <dbReference type="EMBL" id="RWR78376.1"/>
    </source>
</evidence>